<reference evidence="1" key="1">
    <citation type="submission" date="2019-08" db="EMBL/GenBank/DDBJ databases">
        <authorList>
            <person name="Kucharzyk K."/>
            <person name="Murdoch R.W."/>
            <person name="Higgins S."/>
            <person name="Loffler F."/>
        </authorList>
    </citation>
    <scope>NUCLEOTIDE SEQUENCE</scope>
</reference>
<gene>
    <name evidence="1" type="ORF">SDC9_11427</name>
</gene>
<keyword evidence="1" id="KW-0436">Ligase</keyword>
<protein>
    <submittedName>
        <fullName evidence="1">Phenylacetate-coenzyme A ligase</fullName>
        <ecNumber evidence="1">6.2.1.30</ecNumber>
    </submittedName>
</protein>
<dbReference type="SUPFAM" id="SSF56801">
    <property type="entry name" value="Acetyl-CoA synthetase-like"/>
    <property type="match status" value="1"/>
</dbReference>
<dbReference type="PANTHER" id="PTHR43845:SF1">
    <property type="entry name" value="BLR5969 PROTEIN"/>
    <property type="match status" value="1"/>
</dbReference>
<dbReference type="EC" id="6.2.1.30" evidence="1"/>
<dbReference type="AlphaFoldDB" id="A0A644TFU1"/>
<dbReference type="PANTHER" id="PTHR43845">
    <property type="entry name" value="BLR5969 PROTEIN"/>
    <property type="match status" value="1"/>
</dbReference>
<evidence type="ECO:0000313" key="1">
    <source>
        <dbReference type="EMBL" id="MPL65763.1"/>
    </source>
</evidence>
<dbReference type="EMBL" id="VSSQ01000029">
    <property type="protein sequence ID" value="MPL65763.1"/>
    <property type="molecule type" value="Genomic_DNA"/>
</dbReference>
<sequence>MILNTTAETMTASEKELIQSQKLQKLVERCYKKIYFYQQRIDALNINYTSITHIHDISKLPFTTANDLAINYPFGLLTMPINGVARFEQTTDFHKVIGFTIQDLAWQKEMIARTLFACHINAASILLELPEPFPSSGARSLQQTAENLGIAVIVSHESDDQSCLKKILDFGVTTLFATPNKLLAFADFLQKQNIAKHDIPLINIICEAHHCPANLRDTLMDKFQVPVYTLYGHPDIMCLGIAGECYQQKGLHIQDDHFYPEIINPHDGKILDDGQPGELVLTTLSREATPLLRYRTDETAILTHEHCPCGRTSARLTLVP</sequence>
<dbReference type="GO" id="GO:0047475">
    <property type="term" value="F:phenylacetate-CoA ligase activity"/>
    <property type="evidence" value="ECO:0007669"/>
    <property type="project" value="UniProtKB-EC"/>
</dbReference>
<dbReference type="Gene3D" id="3.40.50.12780">
    <property type="entry name" value="N-terminal domain of ligase-like"/>
    <property type="match status" value="1"/>
</dbReference>
<organism evidence="1">
    <name type="scientific">bioreactor metagenome</name>
    <dbReference type="NCBI Taxonomy" id="1076179"/>
    <lineage>
        <taxon>unclassified sequences</taxon>
        <taxon>metagenomes</taxon>
        <taxon>ecological metagenomes</taxon>
    </lineage>
</organism>
<dbReference type="InterPro" id="IPR042099">
    <property type="entry name" value="ANL_N_sf"/>
</dbReference>
<comment type="caution">
    <text evidence="1">The sequence shown here is derived from an EMBL/GenBank/DDBJ whole genome shotgun (WGS) entry which is preliminary data.</text>
</comment>
<proteinExistence type="predicted"/>
<name>A0A644TFU1_9ZZZZ</name>
<accession>A0A644TFU1</accession>